<dbReference type="GO" id="GO:0070534">
    <property type="term" value="P:protein K63-linked ubiquitination"/>
    <property type="evidence" value="ECO:0007669"/>
    <property type="project" value="UniProtKB-UniRule"/>
</dbReference>
<sequence>MLCAISGEPPQEPVVSKISGAVFEKRLIDKYIEENGKDPVTGEDISPEDLIVVKSSSVVRPRPPTLTSIPALLTTFQNEWDALALETYNLKEQLTRTREELATSLYQHDAAVRVIARLTRERDEARDALSKVTVSAGDPSNGDAMAIDSEGLPEELAAKVDETQARLSKSRKKRPVPEGWATAQDVSSFQVGTSNSLPVPQTTTLTVQGGYASIAGLEGNVAIYSVEADKLERELNIEEPVTGATWAGAKVIFATAKGSVKIFDSGKEVASFSDHAGAVTGLSVHPSHDLLATVGSDKSFIFYDLVNLQRVTRVYTNSALTTCAFHPDGHIFAVGTSSGEIKLLMAKTGEEAKSFSLGAPGAPVQAIEFSENGYWFAAAAAGQTTVTIIDLRKDGDAARVKVLDTGSAVRGLAWDYSQQFLAVAGADGVTVQHYAKSAKSWSELVRAAVGGGAAISVKWGEGASKLVAVNKDGVVSVLAPPAAA</sequence>
<dbReference type="EC" id="2.3.2.27" evidence="16"/>
<comment type="pathway">
    <text evidence="2 16">Protein modification; protein ubiquitination.</text>
</comment>
<evidence type="ECO:0000256" key="4">
    <source>
        <dbReference type="ARBA" id="ARBA00022574"/>
    </source>
</evidence>
<evidence type="ECO:0000259" key="18">
    <source>
        <dbReference type="PROSITE" id="PS51698"/>
    </source>
</evidence>
<dbReference type="GO" id="GO:0061630">
    <property type="term" value="F:ubiquitin protein ligase activity"/>
    <property type="evidence" value="ECO:0007669"/>
    <property type="project" value="UniProtKB-UniRule"/>
</dbReference>
<dbReference type="FunFam" id="3.30.40.10:FF:000027">
    <property type="entry name" value="Pre-mRNA-processing factor 19, putative"/>
    <property type="match status" value="1"/>
</dbReference>
<dbReference type="CDD" id="cd16656">
    <property type="entry name" value="RING-Ubox_PRP19"/>
    <property type="match status" value="1"/>
</dbReference>
<dbReference type="PANTHER" id="PTHR43995:SF1">
    <property type="entry name" value="PRE-MRNA-PROCESSING FACTOR 19"/>
    <property type="match status" value="1"/>
</dbReference>
<feature type="domain" description="U-box" evidence="18">
    <location>
        <begin position="1"/>
        <end position="71"/>
    </location>
</feature>
<accession>A0AAN9UTM9</accession>
<dbReference type="InterPro" id="IPR024977">
    <property type="entry name" value="Apc4-like_WD40_dom"/>
</dbReference>
<comment type="similarity">
    <text evidence="3 16">Belongs to the WD repeat PRP19 family.</text>
</comment>
<evidence type="ECO:0000256" key="11">
    <source>
        <dbReference type="ARBA" id="ARBA00023110"/>
    </source>
</evidence>
<gene>
    <name evidence="19" type="ORF">SLS62_008221</name>
</gene>
<dbReference type="GO" id="GO:0071006">
    <property type="term" value="C:U2-type catalytic step 1 spliceosome"/>
    <property type="evidence" value="ECO:0007669"/>
    <property type="project" value="TreeGrafter"/>
</dbReference>
<evidence type="ECO:0000256" key="10">
    <source>
        <dbReference type="ARBA" id="ARBA00022786"/>
    </source>
</evidence>
<evidence type="ECO:0000256" key="8">
    <source>
        <dbReference type="ARBA" id="ARBA00022737"/>
    </source>
</evidence>
<dbReference type="PROSITE" id="PS51698">
    <property type="entry name" value="U_BOX"/>
    <property type="match status" value="1"/>
</dbReference>
<dbReference type="EMBL" id="JAKJXP020000074">
    <property type="protein sequence ID" value="KAK7749369.1"/>
    <property type="molecule type" value="Genomic_DNA"/>
</dbReference>
<keyword evidence="11" id="KW-0413">Isomerase</keyword>
<reference evidence="19 20" key="1">
    <citation type="submission" date="2024-02" db="EMBL/GenBank/DDBJ databases">
        <title>De novo assembly and annotation of 12 fungi associated with fruit tree decline syndrome in Ontario, Canada.</title>
        <authorList>
            <person name="Sulman M."/>
            <person name="Ellouze W."/>
            <person name="Ilyukhin E."/>
        </authorList>
    </citation>
    <scope>NUCLEOTIDE SEQUENCE [LARGE SCALE GENOMIC DNA]</scope>
    <source>
        <strain evidence="19 20">M11/M66-122</strain>
    </source>
</reference>
<name>A0AAN9UTM9_9PEZI</name>
<dbReference type="Proteomes" id="UP001320420">
    <property type="component" value="Unassembled WGS sequence"/>
</dbReference>
<evidence type="ECO:0000256" key="3">
    <source>
        <dbReference type="ARBA" id="ARBA00006388"/>
    </source>
</evidence>
<organism evidence="19 20">
    <name type="scientific">Diatrype stigma</name>
    <dbReference type="NCBI Taxonomy" id="117547"/>
    <lineage>
        <taxon>Eukaryota</taxon>
        <taxon>Fungi</taxon>
        <taxon>Dikarya</taxon>
        <taxon>Ascomycota</taxon>
        <taxon>Pezizomycotina</taxon>
        <taxon>Sordariomycetes</taxon>
        <taxon>Xylariomycetidae</taxon>
        <taxon>Xylariales</taxon>
        <taxon>Diatrypaceae</taxon>
        <taxon>Diatrype</taxon>
    </lineage>
</organism>
<dbReference type="InterPro" id="IPR003613">
    <property type="entry name" value="Ubox_domain"/>
</dbReference>
<evidence type="ECO:0000256" key="1">
    <source>
        <dbReference type="ARBA" id="ARBA00004123"/>
    </source>
</evidence>
<dbReference type="AlphaFoldDB" id="A0AAN9UTM9"/>
<dbReference type="Pfam" id="PF12894">
    <property type="entry name" value="ANAPC4_WD40"/>
    <property type="match status" value="1"/>
</dbReference>
<comment type="subcellular location">
    <subcellularLocation>
        <location evidence="1 16">Nucleus</location>
    </subcellularLocation>
</comment>
<dbReference type="PROSITE" id="PS50082">
    <property type="entry name" value="WD_REPEATS_2"/>
    <property type="match status" value="1"/>
</dbReference>
<keyword evidence="17" id="KW-0175">Coiled coil</keyword>
<keyword evidence="7 16" id="KW-0747">Spliceosome</keyword>
<evidence type="ECO:0000256" key="14">
    <source>
        <dbReference type="ARBA" id="ARBA00023242"/>
    </source>
</evidence>
<dbReference type="InterPro" id="IPR013915">
    <property type="entry name" value="Prp19_cc"/>
</dbReference>
<dbReference type="PANTHER" id="PTHR43995">
    <property type="entry name" value="PRE-MRNA-PROCESSING FACTOR 19"/>
    <property type="match status" value="1"/>
</dbReference>
<keyword evidence="14 16" id="KW-0539">Nucleus</keyword>
<dbReference type="GO" id="GO:0000974">
    <property type="term" value="C:Prp19 complex"/>
    <property type="evidence" value="ECO:0007669"/>
    <property type="project" value="UniProtKB-UniRule"/>
</dbReference>
<dbReference type="GO" id="GO:0006281">
    <property type="term" value="P:DNA repair"/>
    <property type="evidence" value="ECO:0007669"/>
    <property type="project" value="UniProtKB-KW"/>
</dbReference>
<evidence type="ECO:0000256" key="7">
    <source>
        <dbReference type="ARBA" id="ARBA00022728"/>
    </source>
</evidence>
<dbReference type="SUPFAM" id="SSF57850">
    <property type="entry name" value="RING/U-box"/>
    <property type="match status" value="1"/>
</dbReference>
<keyword evidence="20" id="KW-1185">Reference proteome</keyword>
<evidence type="ECO:0000256" key="16">
    <source>
        <dbReference type="RuleBase" id="RU367101"/>
    </source>
</evidence>
<evidence type="ECO:0000313" key="20">
    <source>
        <dbReference type="Proteomes" id="UP001320420"/>
    </source>
</evidence>
<keyword evidence="8" id="KW-0677">Repeat</keyword>
<evidence type="ECO:0000256" key="12">
    <source>
        <dbReference type="ARBA" id="ARBA00023187"/>
    </source>
</evidence>
<evidence type="ECO:0000256" key="5">
    <source>
        <dbReference type="ARBA" id="ARBA00022664"/>
    </source>
</evidence>
<dbReference type="GO" id="GO:0000398">
    <property type="term" value="P:mRNA splicing, via spliceosome"/>
    <property type="evidence" value="ECO:0007669"/>
    <property type="project" value="InterPro"/>
</dbReference>
<dbReference type="InterPro" id="IPR001680">
    <property type="entry name" value="WD40_rpt"/>
</dbReference>
<evidence type="ECO:0000256" key="6">
    <source>
        <dbReference type="ARBA" id="ARBA00022679"/>
    </source>
</evidence>
<keyword evidence="12 16" id="KW-0508">mRNA splicing</keyword>
<comment type="subunit">
    <text evidence="16">Homotetramer.</text>
</comment>
<evidence type="ECO:0000256" key="13">
    <source>
        <dbReference type="ARBA" id="ARBA00023204"/>
    </source>
</evidence>
<protein>
    <recommendedName>
        <fullName evidence="16">Pre-mRNA-processing factor 19</fullName>
        <ecNumber evidence="16">2.3.2.27</ecNumber>
    </recommendedName>
</protein>
<evidence type="ECO:0000256" key="17">
    <source>
        <dbReference type="SAM" id="Coils"/>
    </source>
</evidence>
<feature type="repeat" description="WD" evidence="15">
    <location>
        <begin position="272"/>
        <end position="313"/>
    </location>
</feature>
<keyword evidence="5 16" id="KW-0507">mRNA processing</keyword>
<keyword evidence="9 16" id="KW-0227">DNA damage</keyword>
<comment type="caution">
    <text evidence="19">The sequence shown here is derived from an EMBL/GenBank/DDBJ whole genome shotgun (WGS) entry which is preliminary data.</text>
</comment>
<comment type="catalytic activity">
    <reaction evidence="16">
        <text>S-ubiquitinyl-[E2 ubiquitin-conjugating enzyme]-L-cysteine + [acceptor protein]-L-lysine = [E2 ubiquitin-conjugating enzyme]-L-cysteine + N(6)-ubiquitinyl-[acceptor protein]-L-lysine.</text>
        <dbReference type="EC" id="2.3.2.27"/>
    </reaction>
</comment>
<keyword evidence="6 16" id="KW-0808">Transferase</keyword>
<keyword evidence="11" id="KW-0697">Rotamase</keyword>
<dbReference type="Pfam" id="PF08606">
    <property type="entry name" value="Prp19"/>
    <property type="match status" value="1"/>
</dbReference>
<keyword evidence="13 16" id="KW-0234">DNA repair</keyword>
<feature type="coiled-coil region" evidence="17">
    <location>
        <begin position="108"/>
        <end position="135"/>
    </location>
</feature>
<dbReference type="GO" id="GO:0005737">
    <property type="term" value="C:cytoplasm"/>
    <property type="evidence" value="ECO:0007669"/>
    <property type="project" value="TreeGrafter"/>
</dbReference>
<evidence type="ECO:0000256" key="15">
    <source>
        <dbReference type="PROSITE-ProRule" id="PRU00221"/>
    </source>
</evidence>
<dbReference type="Gene3D" id="3.30.40.10">
    <property type="entry name" value="Zinc/RING finger domain, C3HC4 (zinc finger)"/>
    <property type="match status" value="1"/>
</dbReference>
<dbReference type="Gene3D" id="2.130.10.10">
    <property type="entry name" value="YVTN repeat-like/Quinoprotein amine dehydrogenase"/>
    <property type="match status" value="1"/>
</dbReference>
<dbReference type="InterPro" id="IPR036322">
    <property type="entry name" value="WD40_repeat_dom_sf"/>
</dbReference>
<dbReference type="SUPFAM" id="SSF50978">
    <property type="entry name" value="WD40 repeat-like"/>
    <property type="match status" value="1"/>
</dbReference>
<dbReference type="InterPro" id="IPR055340">
    <property type="entry name" value="RING-Ubox_PRP19"/>
</dbReference>
<evidence type="ECO:0000313" key="19">
    <source>
        <dbReference type="EMBL" id="KAK7749369.1"/>
    </source>
</evidence>
<dbReference type="InterPro" id="IPR038959">
    <property type="entry name" value="Prp19"/>
</dbReference>
<keyword evidence="10 16" id="KW-0833">Ubl conjugation pathway</keyword>
<evidence type="ECO:0000256" key="2">
    <source>
        <dbReference type="ARBA" id="ARBA00004906"/>
    </source>
</evidence>
<dbReference type="GO" id="GO:0003755">
    <property type="term" value="F:peptidyl-prolyl cis-trans isomerase activity"/>
    <property type="evidence" value="ECO:0007669"/>
    <property type="project" value="UniProtKB-KW"/>
</dbReference>
<dbReference type="InterPro" id="IPR015943">
    <property type="entry name" value="WD40/YVTN_repeat-like_dom_sf"/>
</dbReference>
<comment type="function">
    <text evidence="16">Ubiquitin-protein ligase which is mainly involved pre-mRNA splicing and DNA repair. Required for pre-mRNA splicing as component of the spliceosome.</text>
</comment>
<dbReference type="SMART" id="SM00504">
    <property type="entry name" value="Ubox"/>
    <property type="match status" value="1"/>
</dbReference>
<dbReference type="SMART" id="SM00320">
    <property type="entry name" value="WD40"/>
    <property type="match status" value="5"/>
</dbReference>
<keyword evidence="4 15" id="KW-0853">WD repeat</keyword>
<evidence type="ECO:0000256" key="9">
    <source>
        <dbReference type="ARBA" id="ARBA00022763"/>
    </source>
</evidence>
<dbReference type="InterPro" id="IPR013083">
    <property type="entry name" value="Znf_RING/FYVE/PHD"/>
</dbReference>
<proteinExistence type="inferred from homology"/>